<dbReference type="Gene3D" id="3.90.1140.10">
    <property type="entry name" value="Cyclic phosphodiesterase"/>
    <property type="match status" value="1"/>
</dbReference>
<protein>
    <recommendedName>
        <fullName evidence="2">RNA 2',3'-cyclic phosphodiesterase</fullName>
    </recommendedName>
</protein>
<organism evidence="1">
    <name type="scientific">termite gut metagenome</name>
    <dbReference type="NCBI Taxonomy" id="433724"/>
    <lineage>
        <taxon>unclassified sequences</taxon>
        <taxon>metagenomes</taxon>
        <taxon>organismal metagenomes</taxon>
    </lineage>
</organism>
<evidence type="ECO:0008006" key="2">
    <source>
        <dbReference type="Google" id="ProtNLM"/>
    </source>
</evidence>
<accession>A0A5J4QIC3</accession>
<evidence type="ECO:0000313" key="1">
    <source>
        <dbReference type="EMBL" id="KAA6321587.1"/>
    </source>
</evidence>
<proteinExistence type="predicted"/>
<dbReference type="InterPro" id="IPR009097">
    <property type="entry name" value="Cyclic_Pdiesterase"/>
</dbReference>
<reference evidence="1" key="1">
    <citation type="submission" date="2019-03" db="EMBL/GenBank/DDBJ databases">
        <title>Single cell metagenomics reveals metabolic interactions within the superorganism composed of flagellate Streblomastix strix and complex community of Bacteroidetes bacteria on its surface.</title>
        <authorList>
            <person name="Treitli S.C."/>
            <person name="Kolisko M."/>
            <person name="Husnik F."/>
            <person name="Keeling P."/>
            <person name="Hampl V."/>
        </authorList>
    </citation>
    <scope>NUCLEOTIDE SEQUENCE</scope>
    <source>
        <strain evidence="1">STM</strain>
    </source>
</reference>
<dbReference type="EMBL" id="SNRY01003269">
    <property type="protein sequence ID" value="KAA6321587.1"/>
    <property type="molecule type" value="Genomic_DNA"/>
</dbReference>
<comment type="caution">
    <text evidence="1">The sequence shown here is derived from an EMBL/GenBank/DDBJ whole genome shotgun (WGS) entry which is preliminary data.</text>
</comment>
<dbReference type="AlphaFoldDB" id="A0A5J4QIC3"/>
<dbReference type="Pfam" id="PF13563">
    <property type="entry name" value="2_5_RNA_ligase2"/>
    <property type="match status" value="1"/>
</dbReference>
<name>A0A5J4QIC3_9ZZZZ</name>
<gene>
    <name evidence="1" type="ORF">EZS27_028778</name>
</gene>
<sequence>MKSYFYVLYPSNEAVKILLDAIRIFAAEKQRRQVHITVRGPYKRKLNFGFINSCASIIKRERIKITGVGNFFKSDQNTVFFQCSDNPNLKKIWNKTTYPNFNPHITVYDGNDASYAQQIYEKLQQNFNPFEFIVEKLSLLDPIINNTFEKLENVNFDEISNILGYPIELSDIKKMSQNERLKCISIFCSILYKTGE</sequence>
<dbReference type="SUPFAM" id="SSF55144">
    <property type="entry name" value="LigT-like"/>
    <property type="match status" value="1"/>
</dbReference>